<proteinExistence type="predicted"/>
<gene>
    <name evidence="1" type="ORF">BSTOLATCC_MIC20530</name>
</gene>
<dbReference type="Proteomes" id="UP001162131">
    <property type="component" value="Unassembled WGS sequence"/>
</dbReference>
<sequence>MESLRDFLNILWDGHIWVIAKNSFLQKLIKQKLNLFHQCQDTAMNIKALAFFSIIELLKQISLSEVFWRF</sequence>
<name>A0AAU9J127_9CILI</name>
<comment type="caution">
    <text evidence="1">The sequence shown here is derived from an EMBL/GenBank/DDBJ whole genome shotgun (WGS) entry which is preliminary data.</text>
</comment>
<accession>A0AAU9J127</accession>
<evidence type="ECO:0000313" key="1">
    <source>
        <dbReference type="EMBL" id="CAG9318046.1"/>
    </source>
</evidence>
<dbReference type="EMBL" id="CAJZBQ010000020">
    <property type="protein sequence ID" value="CAG9318046.1"/>
    <property type="molecule type" value="Genomic_DNA"/>
</dbReference>
<protein>
    <recommendedName>
        <fullName evidence="3">Maturase K</fullName>
    </recommendedName>
</protein>
<evidence type="ECO:0008006" key="3">
    <source>
        <dbReference type="Google" id="ProtNLM"/>
    </source>
</evidence>
<keyword evidence="2" id="KW-1185">Reference proteome</keyword>
<reference evidence="1" key="1">
    <citation type="submission" date="2021-09" db="EMBL/GenBank/DDBJ databases">
        <authorList>
            <consortium name="AG Swart"/>
            <person name="Singh M."/>
            <person name="Singh A."/>
            <person name="Seah K."/>
            <person name="Emmerich C."/>
        </authorList>
    </citation>
    <scope>NUCLEOTIDE SEQUENCE</scope>
    <source>
        <strain evidence="1">ATCC30299</strain>
    </source>
</reference>
<evidence type="ECO:0000313" key="2">
    <source>
        <dbReference type="Proteomes" id="UP001162131"/>
    </source>
</evidence>
<organism evidence="1 2">
    <name type="scientific">Blepharisma stoltei</name>
    <dbReference type="NCBI Taxonomy" id="1481888"/>
    <lineage>
        <taxon>Eukaryota</taxon>
        <taxon>Sar</taxon>
        <taxon>Alveolata</taxon>
        <taxon>Ciliophora</taxon>
        <taxon>Postciliodesmatophora</taxon>
        <taxon>Heterotrichea</taxon>
        <taxon>Heterotrichida</taxon>
        <taxon>Blepharismidae</taxon>
        <taxon>Blepharisma</taxon>
    </lineage>
</organism>
<dbReference type="AlphaFoldDB" id="A0AAU9J127"/>